<dbReference type="InterPro" id="IPR026444">
    <property type="entry name" value="Secre_tail"/>
</dbReference>
<dbReference type="Pfam" id="PF14344">
    <property type="entry name" value="DUF4397"/>
    <property type="match status" value="4"/>
</dbReference>
<evidence type="ECO:0000259" key="3">
    <source>
        <dbReference type="Pfam" id="PF18962"/>
    </source>
</evidence>
<dbReference type="STRING" id="1307839.L21SP5_03293"/>
<dbReference type="AlphaFoldDB" id="A0A0S2I3V9"/>
<feature type="domain" description="Secretion system C-terminal sorting" evidence="3">
    <location>
        <begin position="951"/>
        <end position="1019"/>
    </location>
</feature>
<feature type="domain" description="DUF4397" evidence="2">
    <location>
        <begin position="481"/>
        <end position="610"/>
    </location>
</feature>
<name>A0A0S2I3V9_9BACT</name>
<dbReference type="Pfam" id="PF18962">
    <property type="entry name" value="Por_Secre_tail"/>
    <property type="match status" value="1"/>
</dbReference>
<dbReference type="RefSeq" id="WP_057954249.1">
    <property type="nucleotide sequence ID" value="NZ_CP013118.1"/>
</dbReference>
<organism evidence="4 5">
    <name type="scientific">Salinivirga cyanobacteriivorans</name>
    <dbReference type="NCBI Taxonomy" id="1307839"/>
    <lineage>
        <taxon>Bacteria</taxon>
        <taxon>Pseudomonadati</taxon>
        <taxon>Bacteroidota</taxon>
        <taxon>Bacteroidia</taxon>
        <taxon>Bacteroidales</taxon>
        <taxon>Salinivirgaceae</taxon>
        <taxon>Salinivirga</taxon>
    </lineage>
</organism>
<evidence type="ECO:0000313" key="4">
    <source>
        <dbReference type="EMBL" id="ALO16906.1"/>
    </source>
</evidence>
<feature type="chain" id="PRO_5006599479" description="Secretion system C-terminal sorting domain-containing protein" evidence="1">
    <location>
        <begin position="22"/>
        <end position="1021"/>
    </location>
</feature>
<gene>
    <name evidence="4" type="ORF">L21SP5_03293</name>
</gene>
<evidence type="ECO:0000256" key="1">
    <source>
        <dbReference type="SAM" id="SignalP"/>
    </source>
</evidence>
<evidence type="ECO:0008006" key="6">
    <source>
        <dbReference type="Google" id="ProtNLM"/>
    </source>
</evidence>
<dbReference type="OrthoDB" id="2235251at2"/>
<reference evidence="4 5" key="1">
    <citation type="submission" date="2015-11" db="EMBL/GenBank/DDBJ databases">
        <title>Description and complete genome sequence of a novel strain predominating in hypersaline microbial mats and representing a new family of the Bacteriodetes phylum.</title>
        <authorList>
            <person name="Spring S."/>
            <person name="Bunk B."/>
            <person name="Sproer C."/>
            <person name="Klenk H.-P."/>
        </authorList>
    </citation>
    <scope>NUCLEOTIDE SEQUENCE [LARGE SCALE GENOMIC DNA]</scope>
    <source>
        <strain evidence="4 5">L21-Spi-D4</strain>
    </source>
</reference>
<dbReference type="KEGG" id="blq:L21SP5_03293"/>
<feature type="domain" description="DUF4397" evidence="2">
    <location>
        <begin position="22"/>
        <end position="151"/>
    </location>
</feature>
<evidence type="ECO:0000313" key="5">
    <source>
        <dbReference type="Proteomes" id="UP000064893"/>
    </source>
</evidence>
<accession>A0A0S2I3V9</accession>
<dbReference type="InterPro" id="IPR025510">
    <property type="entry name" value="DUF4397"/>
</dbReference>
<feature type="domain" description="DUF4397" evidence="2">
    <location>
        <begin position="712"/>
        <end position="841"/>
    </location>
</feature>
<protein>
    <recommendedName>
        <fullName evidence="6">Secretion system C-terminal sorting domain-containing protein</fullName>
    </recommendedName>
</protein>
<keyword evidence="5" id="KW-1185">Reference proteome</keyword>
<keyword evidence="1" id="KW-0732">Signal</keyword>
<sequence precursor="true">MKTILLSTLIALFGLGLKAQTADVQIIHNSADAAASSVDVYLDGTLIKDDFNFREATAFLSVPAEQEIIVGIAGSNSTSVDDTLAAFSYNLVANENYIIVANGIISGSGYDPAQPFDLYVYPTARQAAASTGNTDVLVFHGSTDAPTVDIYETAVVNGELINDLAYTDFFGYAELATDDYVLEVRDETGTSTVAAYEAPLASLGLDDAAITVLASGFLNPANNSDGEAFGLYAATAAGGPLVELPLVQEAQVQIIHNSADAAAEMVDVYLNGDLIKDDFMFREATSFLSVPAEEEIVVGIAPSTSASVDDTIAAFNYTLTADEKYIIVANGIVSASGYDPAEAFDLYVFPMARDMAATSGNTDVLVFHGSTDAPVVDIYETAVVNGELIDNLAYGDFFGYAELATDDYVLEVRDETGTSTVAAYEAPLATLGLDDAAITVLASGFLNPANNSDGEAFGLYAALASGGMLVELPLVTEPAEAQVQIIHNSADAAAEMVDVYLNGDLIKDDFMFREATSFLSVPAEEEIVVGIAPSTSASVDDTIAAFNYTLTADEKYIIVANGIVSASGYDPAEAFDLYVFPMARDMAATSGNTDVLVFHGSTDAPVVDIYETAVVNGELIDNLAYGDFFGYAELATDDYVLEVRDETGTSTVAAYEAPLATLGLDDAAITVLASGFLNPANNSDGEAFGLYAALASGGMLVELPLVTEPAEAQVQIIHNSADAAAEMVDVYLNGDLIKDDFMFREATSFLSVPAEEEIVVGIAPSTSASVDDTIAAFNYTLTADEKYIIVANGIVSASGYDPAEAFDLYVFPMARDMAATSGNTDVLVFHGSTDAPVVDIYETAVVNGELIDNLAYGDFFGYAELATDDYVLEVRDETGTSTVAAYEAPLATLGLDDAAITVLASGFLNPANNSDGEAFGLYVALPSGGQLVALSAVGIFDNPQSSISLNVYPNPTSDRLNIASDSSIEKVEIFNAQGQIVIQRAANADKLSLNISDLTEGTYFVRVQSNNNVGVERIIKQ</sequence>
<dbReference type="EMBL" id="CP013118">
    <property type="protein sequence ID" value="ALO16906.1"/>
    <property type="molecule type" value="Genomic_DNA"/>
</dbReference>
<dbReference type="Proteomes" id="UP000064893">
    <property type="component" value="Chromosome"/>
</dbReference>
<dbReference type="NCBIfam" id="TIGR04183">
    <property type="entry name" value="Por_Secre_tail"/>
    <property type="match status" value="1"/>
</dbReference>
<feature type="domain" description="DUF4397" evidence="2">
    <location>
        <begin position="250"/>
        <end position="379"/>
    </location>
</feature>
<dbReference type="PATRIC" id="fig|1307839.3.peg.3461"/>
<evidence type="ECO:0000259" key="2">
    <source>
        <dbReference type="Pfam" id="PF14344"/>
    </source>
</evidence>
<proteinExistence type="predicted"/>
<feature type="signal peptide" evidence="1">
    <location>
        <begin position="1"/>
        <end position="21"/>
    </location>
</feature>